<dbReference type="NCBIfam" id="TIGR04207">
    <property type="entry name" value="halo_sig_pep"/>
    <property type="match status" value="1"/>
</dbReference>
<dbReference type="GO" id="GO:0004180">
    <property type="term" value="F:carboxypeptidase activity"/>
    <property type="evidence" value="ECO:0007669"/>
    <property type="project" value="UniProtKB-KW"/>
</dbReference>
<dbReference type="PROSITE" id="PS00018">
    <property type="entry name" value="EF_HAND_1"/>
    <property type="match status" value="1"/>
</dbReference>
<keyword evidence="1" id="KW-0645">Protease</keyword>
<sequence length="1561" mass="159122">MTGTNEKLRALFLSLLMVGSVFGATVAVSGTAAAAVSDAGTPNDLVVGSADAGTQHVTNNIIVDTTGDVEIDVSALQENGVDLSSADAGVTINPGSDGDAAASVTGFDTTTGVVTVDVTQLDGTDGTADFDLTLSGLDTSGADASASGLTYEVTDVSASDSANSATFAFAEGSISGSITDAGDASAIEGATVELTDDNAAEVVATTTTDSNGDYSFDSVSGGTYTVTVTADTYVIATSGTSSLQDTTTSQTVDQALSQPTIAVNSQGTTAGDDVTFRVSDNPEDIGGEVVVRHNYNDQEITLTGTTTDATFSQAKATNQDGSLIVAGSEVDNAAYTTDDYYVTADPSTVVLSTENTIDANVYQWYDTEAETGDLYQESINYALVDEGDATQETGSTSTGAFSVDGVFDSAGDWFVGISTTTDAVNIDSTAANNEGGATVTVEDRNIVENFTVDPSSPAYNDEVTISGNLVDSNGDPVTGNSIEIRTQSGGAGSLVGVDTTGSNGGFSITATLNDARTWYVHDAGDTADVETIDVGAANANVTITADGENFQGFSETYTVTAKDEAGNVLPLGTFAGEGAGAYDSSGANYLNITGPFDGTVVSDTDSTADVYISQGTLLNSDTDGDQDETNYIHVVPAQSDGAGTEAVVIEATPTVNAAEVTAQLETDDGTDLIDGYEDTAFSSPTAPDLLGDDSAATATADQDLIVNVQESDISVTGAADGDGAQSINVDVVGSDNQKPADGNALADATVTISAPDIGIEEQSVLLDGANEGQDGSTATFGSLNPEQAGEVSIDVTGHTDDGAEVSESLTLPVLGDSYNSLSPSQATIDDARQDVSLQVTDSDGTPLNNRIVVLTGVTFNASSPQTANNYETDTTLVIHGPDGQVKVGGVGGTVVQDFSSVNNGDYIAENVSFDTTGSIDLEVANSAYDDSRIDEAAAISVTGVESYEISSNRSAALAGANEVHNLTITEDGDIVNGTALDDFTVSYEPAAEVTEVTAPSSVDTDGDGTNDALQVELRAENSTAPLNITIDDGESRTGSTTLDVVEPEITTTLGGDDLTFGLVSEMNVTVEDPRDGSALGKVDVDLSAVNASFQLDDLSDETGPDATTAGNSETVTVNENGTRAVSVAPEQGTAEAAPQTLNVSTSLDTANGAYGQIAINTGNITLEDTPEDLEPSSDYSLVLNAVDANGDQLDLLGVEISGALDGGAQSKLTDEGLVNFDFTTTESGTITYTVDDSITGSEVDLVTDTAQASDDASFQVATTNVYEQVNLSLAANTTDIAQNDTVMFTLTREDFDRQTTGTLTVRNASGDVVNTVSIDQTANVTFDSAGEFAVEASKPTRTQVGKAFVNDTVDVSVEAPVDPGAVMLDNVNLDPSTVDANTTNEHMLTFDAMNVSDDGDTDTFTVTIPDAATLDSANSVSVTDADGENVSLSGGPDVSGNVITFSVAPDSSAEFRDLTVEANVTVSAPDVANTTTADLSVEVSDSDNGDDSVTATLTVEAVTDDTPEDAVYEPGSAAAEYDGDNDGLIDIGELGSAAEAFSSGELDIGQLGSVAEAFSAS</sequence>
<keyword evidence="1" id="KW-0121">Carboxypeptidase</keyword>
<keyword evidence="1" id="KW-0378">Hydrolase</keyword>
<dbReference type="EMBL" id="CP065856">
    <property type="protein sequence ID" value="QPV65014.1"/>
    <property type="molecule type" value="Genomic_DNA"/>
</dbReference>
<dbReference type="Pfam" id="PF13620">
    <property type="entry name" value="CarboxypepD_reg"/>
    <property type="match status" value="1"/>
</dbReference>
<evidence type="ECO:0000313" key="2">
    <source>
        <dbReference type="Proteomes" id="UP000595001"/>
    </source>
</evidence>
<dbReference type="GeneID" id="60587435"/>
<dbReference type="InterPro" id="IPR013783">
    <property type="entry name" value="Ig-like_fold"/>
</dbReference>
<dbReference type="OrthoDB" id="237078at2157"/>
<accession>A0A7U3WBL9</accession>
<dbReference type="SUPFAM" id="SSF49478">
    <property type="entry name" value="Cna protein B-type domain"/>
    <property type="match status" value="1"/>
</dbReference>
<proteinExistence type="predicted"/>
<evidence type="ECO:0000313" key="1">
    <source>
        <dbReference type="EMBL" id="QPV65014.1"/>
    </source>
</evidence>
<dbReference type="Proteomes" id="UP000595001">
    <property type="component" value="Chromosome"/>
</dbReference>
<dbReference type="RefSeq" id="WP_198063772.1">
    <property type="nucleotide sequence ID" value="NZ_CP065856.1"/>
</dbReference>
<dbReference type="InterPro" id="IPR018247">
    <property type="entry name" value="EF_Hand_1_Ca_BS"/>
</dbReference>
<reference evidence="1 2" key="1">
    <citation type="submission" date="2020-12" db="EMBL/GenBank/DDBJ databases">
        <title>Halosimplex halophilum sp. nov. and Halosimplex salinum sp. nov., two new members of the genus Halosimplex.</title>
        <authorList>
            <person name="Cui H.L."/>
        </authorList>
    </citation>
    <scope>NUCLEOTIDE SEQUENCE [LARGE SCALE GENOMIC DNA]</scope>
    <source>
        <strain evidence="1 2">YGH94</strain>
    </source>
</reference>
<dbReference type="Gene3D" id="2.60.40.10">
    <property type="entry name" value="Immunoglobulins"/>
    <property type="match status" value="1"/>
</dbReference>
<organism evidence="1 2">
    <name type="scientific">Halosimplex litoreum</name>
    <dbReference type="NCBI Taxonomy" id="1198301"/>
    <lineage>
        <taxon>Archaea</taxon>
        <taxon>Methanobacteriati</taxon>
        <taxon>Methanobacteriota</taxon>
        <taxon>Stenosarchaea group</taxon>
        <taxon>Halobacteria</taxon>
        <taxon>Halobacteriales</taxon>
        <taxon>Haloarculaceae</taxon>
        <taxon>Halosimplex</taxon>
    </lineage>
</organism>
<dbReference type="InterPro" id="IPR026452">
    <property type="entry name" value="Surf_glycop_sig_pep"/>
</dbReference>
<gene>
    <name evidence="1" type="ORF">I7X12_03040</name>
</gene>
<protein>
    <submittedName>
        <fullName evidence="1">Carboxypeptidase regulatory-like domain-containing protein</fullName>
    </submittedName>
</protein>
<name>A0A7U3WBL9_9EURY</name>
<dbReference type="KEGG" id="hlt:I7X12_03040"/>
<keyword evidence="2" id="KW-1185">Reference proteome</keyword>